<evidence type="ECO:0000313" key="3">
    <source>
        <dbReference type="Proteomes" id="UP001156629"/>
    </source>
</evidence>
<evidence type="ECO:0000256" key="1">
    <source>
        <dbReference type="SAM" id="MobiDB-lite"/>
    </source>
</evidence>
<reference evidence="3" key="1">
    <citation type="journal article" date="2019" name="Int. J. Syst. Evol. Microbiol.">
        <title>The Global Catalogue of Microorganisms (GCM) 10K type strain sequencing project: providing services to taxonomists for standard genome sequencing and annotation.</title>
        <authorList>
            <consortium name="The Broad Institute Genomics Platform"/>
            <consortium name="The Broad Institute Genome Sequencing Center for Infectious Disease"/>
            <person name="Wu L."/>
            <person name="Ma J."/>
        </authorList>
    </citation>
    <scope>NUCLEOTIDE SEQUENCE [LARGE SCALE GENOMIC DNA]</scope>
    <source>
        <strain evidence="3">NBRC 3266</strain>
    </source>
</reference>
<gene>
    <name evidence="2" type="ORF">GCM10007870_07970</name>
</gene>
<dbReference type="Proteomes" id="UP001156629">
    <property type="component" value="Unassembled WGS sequence"/>
</dbReference>
<dbReference type="EMBL" id="BSNV01000003">
    <property type="protein sequence ID" value="GLQ65213.1"/>
    <property type="molecule type" value="Genomic_DNA"/>
</dbReference>
<proteinExistence type="predicted"/>
<organism evidence="2 3">
    <name type="scientific">Gluconobacter kondonii</name>
    <dbReference type="NCBI Taxonomy" id="941463"/>
    <lineage>
        <taxon>Bacteria</taxon>
        <taxon>Pseudomonadati</taxon>
        <taxon>Pseudomonadota</taxon>
        <taxon>Alphaproteobacteria</taxon>
        <taxon>Acetobacterales</taxon>
        <taxon>Acetobacteraceae</taxon>
        <taxon>Gluconobacter</taxon>
    </lineage>
</organism>
<evidence type="ECO:0000313" key="2">
    <source>
        <dbReference type="EMBL" id="GLQ65213.1"/>
    </source>
</evidence>
<dbReference type="GeneID" id="76195739"/>
<sequence length="165" mass="18472">MTALSKLQFVKEVDAENDRAPHVRKRFVEGVEVQLRALQAEVEGKPFNLMRERREKDEATGETNKFEKSVRFATWWEKGNNAYFVSPRYGSKKIQLSEGGAAIKTGPKLDDVKAVLELLIVAAKAGELDKPLLATSERKRKEEEVVAAKPETPRIGAQARTGRGH</sequence>
<accession>A0ABQ5WNW2</accession>
<comment type="caution">
    <text evidence="2">The sequence shown here is derived from an EMBL/GenBank/DDBJ whole genome shotgun (WGS) entry which is preliminary data.</text>
</comment>
<protein>
    <submittedName>
        <fullName evidence="2">Uncharacterized protein</fullName>
    </submittedName>
</protein>
<dbReference type="RefSeq" id="WP_099287432.1">
    <property type="nucleotide sequence ID" value="NZ_BEWP01000017.1"/>
</dbReference>
<name>A0ABQ5WNW2_9PROT</name>
<keyword evidence="3" id="KW-1185">Reference proteome</keyword>
<feature type="region of interest" description="Disordered" evidence="1">
    <location>
        <begin position="139"/>
        <end position="165"/>
    </location>
</feature>